<protein>
    <submittedName>
        <fullName evidence="1">Uncharacterized protein</fullName>
    </submittedName>
</protein>
<proteinExistence type="predicted"/>
<dbReference type="GeneID" id="26625938"/>
<sequence>MVVGMRVRDEYGHRGVVIKAPSPGGSVLVLWEGSDFSTWEFTNELTEA</sequence>
<evidence type="ECO:0000313" key="2">
    <source>
        <dbReference type="Proteomes" id="UP000202614"/>
    </source>
</evidence>
<dbReference type="EMBL" id="KT004677">
    <property type="protein sequence ID" value="AKU42435.1"/>
    <property type="molecule type" value="Genomic_DNA"/>
</dbReference>
<dbReference type="Proteomes" id="UP000202614">
    <property type="component" value="Segment"/>
</dbReference>
<accession>A0A0K1LJX5</accession>
<dbReference type="RefSeq" id="YP_009198855.1">
    <property type="nucleotide sequence ID" value="NC_028802.1"/>
</dbReference>
<gene>
    <name evidence="1" type="ORF">UNIONJACK_83</name>
</gene>
<organism evidence="1 2">
    <name type="scientific">Mycobacterium phage UnionJack</name>
    <dbReference type="NCBI Taxonomy" id="1673876"/>
    <lineage>
        <taxon>Viruses</taxon>
        <taxon>Duplodnaviria</taxon>
        <taxon>Heunggongvirae</taxon>
        <taxon>Uroviricota</taxon>
        <taxon>Caudoviricetes</taxon>
        <taxon>Benedictvirus</taxon>
        <taxon>Benedictvirus unionjack</taxon>
    </lineage>
</organism>
<name>A0A0K1LJX5_9CAUD</name>
<reference evidence="1 2" key="1">
    <citation type="submission" date="2015-06" db="EMBL/GenBank/DDBJ databases">
        <authorList>
            <person name="Alford R.F."/>
            <person name="Ferguson J.R."/>
            <person name="Griffin W.B."/>
            <person name="Guertin S.W."/>
            <person name="Mascioli J.B."/>
            <person name="Mishra N."/>
            <person name="Munoz M.J."/>
            <person name="Parrella L.E."/>
            <person name="Poss L.M."/>
            <person name="Ranjan D."/>
            <person name="Sack Q.V."/>
            <person name="Sentis A.J."/>
            <person name="Sopp T.K."/>
            <person name="Thomas A."/>
            <person name="Wienbar S.R."/>
            <person name="Woolford M."/>
            <person name="Forsyth K.S."/>
            <person name="Chandra V.M."/>
            <person name="Braun M.A."/>
            <person name="Jarvik J."/>
            <person name="Lopez A.J."/>
            <person name="Bradley K.W."/>
            <person name="Asai D.J."/>
            <person name="Bowman C.A."/>
            <person name="Russell D.A."/>
            <person name="Pope W.H."/>
            <person name="Jacobs-Sera D."/>
            <person name="Hendrix R.W."/>
            <person name="Hatfull G.F."/>
        </authorList>
    </citation>
    <scope>NUCLEOTIDE SEQUENCE [LARGE SCALE GENOMIC DNA]</scope>
</reference>
<keyword evidence="2" id="KW-1185">Reference proteome</keyword>
<dbReference type="KEGG" id="vg:26625938"/>
<dbReference type="OrthoDB" id="39310at10239"/>
<evidence type="ECO:0000313" key="1">
    <source>
        <dbReference type="EMBL" id="AKU42435.1"/>
    </source>
</evidence>